<name>A0A067MK95_BOTB1</name>
<reference evidence="3" key="1">
    <citation type="journal article" date="2014" name="Proc. Natl. Acad. Sci. U.S.A.">
        <title>Extensive sampling of basidiomycete genomes demonstrates inadequacy of the white-rot/brown-rot paradigm for wood decay fungi.</title>
        <authorList>
            <person name="Riley R."/>
            <person name="Salamov A.A."/>
            <person name="Brown D.W."/>
            <person name="Nagy L.G."/>
            <person name="Floudas D."/>
            <person name="Held B.W."/>
            <person name="Levasseur A."/>
            <person name="Lombard V."/>
            <person name="Morin E."/>
            <person name="Otillar R."/>
            <person name="Lindquist E.A."/>
            <person name="Sun H."/>
            <person name="LaButti K.M."/>
            <person name="Schmutz J."/>
            <person name="Jabbour D."/>
            <person name="Luo H."/>
            <person name="Baker S.E."/>
            <person name="Pisabarro A.G."/>
            <person name="Walton J.D."/>
            <person name="Blanchette R.A."/>
            <person name="Henrissat B."/>
            <person name="Martin F."/>
            <person name="Cullen D."/>
            <person name="Hibbett D.S."/>
            <person name="Grigoriev I.V."/>
        </authorList>
    </citation>
    <scope>NUCLEOTIDE SEQUENCE [LARGE SCALE GENOMIC DNA]</scope>
    <source>
        <strain evidence="3">FD-172 SS1</strain>
    </source>
</reference>
<feature type="transmembrane region" description="Helical" evidence="1">
    <location>
        <begin position="141"/>
        <end position="161"/>
    </location>
</feature>
<feature type="transmembrane region" description="Helical" evidence="1">
    <location>
        <begin position="225"/>
        <end position="243"/>
    </location>
</feature>
<keyword evidence="1" id="KW-0812">Transmembrane</keyword>
<dbReference type="EMBL" id="KL198053">
    <property type="protein sequence ID" value="KDQ11986.1"/>
    <property type="molecule type" value="Genomic_DNA"/>
</dbReference>
<accession>A0A067MK95</accession>
<dbReference type="InParanoid" id="A0A067MK95"/>
<feature type="transmembrane region" description="Helical" evidence="1">
    <location>
        <begin position="47"/>
        <end position="69"/>
    </location>
</feature>
<keyword evidence="1" id="KW-1133">Transmembrane helix</keyword>
<organism evidence="2 3">
    <name type="scientific">Botryobasidium botryosum (strain FD-172 SS1)</name>
    <dbReference type="NCBI Taxonomy" id="930990"/>
    <lineage>
        <taxon>Eukaryota</taxon>
        <taxon>Fungi</taxon>
        <taxon>Dikarya</taxon>
        <taxon>Basidiomycota</taxon>
        <taxon>Agaricomycotina</taxon>
        <taxon>Agaricomycetes</taxon>
        <taxon>Cantharellales</taxon>
        <taxon>Botryobasidiaceae</taxon>
        <taxon>Botryobasidium</taxon>
    </lineage>
</organism>
<feature type="transmembrane region" description="Helical" evidence="1">
    <location>
        <begin position="263"/>
        <end position="284"/>
    </location>
</feature>
<proteinExistence type="predicted"/>
<protein>
    <submittedName>
        <fullName evidence="2">Uncharacterized protein</fullName>
    </submittedName>
</protein>
<feature type="transmembrane region" description="Helical" evidence="1">
    <location>
        <begin position="173"/>
        <end position="195"/>
    </location>
</feature>
<feature type="transmembrane region" description="Helical" evidence="1">
    <location>
        <begin position="102"/>
        <end position="129"/>
    </location>
</feature>
<feature type="transmembrane region" description="Helical" evidence="1">
    <location>
        <begin position="6"/>
        <end position="26"/>
    </location>
</feature>
<gene>
    <name evidence="2" type="ORF">BOTBODRAFT_34840</name>
</gene>
<evidence type="ECO:0000256" key="1">
    <source>
        <dbReference type="SAM" id="Phobius"/>
    </source>
</evidence>
<dbReference type="Proteomes" id="UP000027195">
    <property type="component" value="Unassembled WGS sequence"/>
</dbReference>
<evidence type="ECO:0000313" key="2">
    <source>
        <dbReference type="EMBL" id="KDQ11986.1"/>
    </source>
</evidence>
<dbReference type="OrthoDB" id="2384193at2759"/>
<dbReference type="HOGENOM" id="CLU_027213_0_0_1"/>
<sequence length="414" mass="46271">MSPAVAGLWSILTVILLCFLISHLWKFDRFKCLRWGSGRQSGGFKRVMTYTYLTSLPLLLTYGVTLTMIKYDEGYLVIPGYGIVPKPYQFWSQSNRDWITKLYIIFSMAWALELVSHLEELCFWLFLINASPAHKNWFRSMHFKCWLVGSLAAIVGLPLVTALTQSDPLRCEAWTFLIGSLGSLATTLTFIPVLFKFPQFVRRVAASGADLDVVIRLSTFHELNVIRVIFRFIFAVPFLILACDGIKHGTHHHLNESAVWTDLLGSLGAIGCIVSSVITIMIFFPRSIEKEAGFVSRQRSAAPSVYKSRNARPSRPQSTYTEAATPITKYPAPSYSASGDRDRERRLAATGGGVWDTMKPEGYSAPASPISPVTFAPPTQDLPIHPMVFNFTSPIDFMDSYDDPLVQGPHQSPA</sequence>
<keyword evidence="3" id="KW-1185">Reference proteome</keyword>
<dbReference type="AlphaFoldDB" id="A0A067MK95"/>
<dbReference type="STRING" id="930990.A0A067MK95"/>
<evidence type="ECO:0000313" key="3">
    <source>
        <dbReference type="Proteomes" id="UP000027195"/>
    </source>
</evidence>
<keyword evidence="1" id="KW-0472">Membrane</keyword>